<dbReference type="RefSeq" id="WP_116496867.1">
    <property type="nucleotide sequence ID" value="NZ_QENZ01000005.1"/>
</dbReference>
<organism evidence="6 7">
    <name type="scientific">Balneicella halophila</name>
    <dbReference type="NCBI Taxonomy" id="1537566"/>
    <lineage>
        <taxon>Bacteria</taxon>
        <taxon>Pseudomonadati</taxon>
        <taxon>Bacteroidota</taxon>
        <taxon>Bacteroidia</taxon>
        <taxon>Bacteroidales</taxon>
        <taxon>Balneicellaceae</taxon>
        <taxon>Balneicella</taxon>
    </lineage>
</organism>
<dbReference type="PANTHER" id="PTHR10628:SF30">
    <property type="entry name" value="EXO-ALPHA-SIALIDASE"/>
    <property type="match status" value="1"/>
</dbReference>
<feature type="domain" description="Sialidase" evidence="4">
    <location>
        <begin position="202"/>
        <end position="504"/>
    </location>
</feature>
<dbReference type="GO" id="GO:0006689">
    <property type="term" value="P:ganglioside catabolic process"/>
    <property type="evidence" value="ECO:0007669"/>
    <property type="project" value="TreeGrafter"/>
</dbReference>
<evidence type="ECO:0000256" key="3">
    <source>
        <dbReference type="ARBA" id="ARBA00012733"/>
    </source>
</evidence>
<dbReference type="GO" id="GO:0004308">
    <property type="term" value="F:exo-alpha-sialidase activity"/>
    <property type="evidence" value="ECO:0007669"/>
    <property type="project" value="UniProtKB-EC"/>
</dbReference>
<dbReference type="PROSITE" id="PS51257">
    <property type="entry name" value="PROKAR_LIPOPROTEIN"/>
    <property type="match status" value="1"/>
</dbReference>
<dbReference type="Gene3D" id="2.120.10.10">
    <property type="match status" value="1"/>
</dbReference>
<dbReference type="GO" id="GO:0005737">
    <property type="term" value="C:cytoplasm"/>
    <property type="evidence" value="ECO:0007669"/>
    <property type="project" value="TreeGrafter"/>
</dbReference>
<gene>
    <name evidence="6" type="ORF">C7377_1650</name>
</gene>
<evidence type="ECO:0000256" key="1">
    <source>
        <dbReference type="ARBA" id="ARBA00000427"/>
    </source>
</evidence>
<comment type="similarity">
    <text evidence="2">Belongs to the glycosyl hydrolase 33 family.</text>
</comment>
<evidence type="ECO:0000256" key="2">
    <source>
        <dbReference type="ARBA" id="ARBA00009348"/>
    </source>
</evidence>
<dbReference type="Pfam" id="PF14873">
    <property type="entry name" value="BNR_assoc_N"/>
    <property type="match status" value="1"/>
</dbReference>
<dbReference type="EMBL" id="QENZ01000005">
    <property type="protein sequence ID" value="PVX50005.1"/>
    <property type="molecule type" value="Genomic_DNA"/>
</dbReference>
<dbReference type="InterPro" id="IPR036278">
    <property type="entry name" value="Sialidase_sf"/>
</dbReference>
<evidence type="ECO:0000259" key="4">
    <source>
        <dbReference type="Pfam" id="PF13859"/>
    </source>
</evidence>
<dbReference type="InterPro" id="IPR029456">
    <property type="entry name" value="Sialidase_N"/>
</dbReference>
<dbReference type="AlphaFoldDB" id="A0A7L4UNF7"/>
<sequence>MHYYKFISIILILFTFSCKKDKEEPVVIETKTYDVEVPLSHGLKNSLEFVKVHSDVTPILKAKEDNIVLSWNFQVKDHRMSIYLKGLSFTLKGTENLEDFKGFSLEYIDDKDSISTFGELTKVTADSILTFSDKVKLSKGRNSFRLKCSLKDNANINNHLEITPLSMTISGKKYKLDLGSLQRKFGIALLQHGQGGIDTYRIPGLITTRKGTLIAVYDIRHNSSKDLQGDIDVGMSRSTDGGQTWQPTDVVIDMGEYGRKPEKLNGVGDPSILYDEKNHTLWVAALWAHGMNEKKMVWTGSRPGMSPRRTGQLVLVKSTNDGKTWSEPYNITSQVKNPDWQLLMQAPGRGVTVGDSVLVFPVQFKEKLDKPSIDGETYTPFASIIYSKDRGRTWQIGSGAKANTMESQAIVLNDGNLMLNMRDIHNKGNDSKTNGRAIAFTDDFGATWTNHSTSNSALVEPSCQASLIKDEFLVDGNLRSIVLFSNPASKAKRENMSIKVSLDDAESWLPKHTTLIDSGEGRGYSSLTKVDDEHVGILYEGSGADLVFQIYHIKELIRN</sequence>
<comment type="caution">
    <text evidence="6">The sequence shown here is derived from an EMBL/GenBank/DDBJ whole genome shotgun (WGS) entry which is preliminary data.</text>
</comment>
<evidence type="ECO:0000313" key="6">
    <source>
        <dbReference type="EMBL" id="PVX50005.1"/>
    </source>
</evidence>
<protein>
    <recommendedName>
        <fullName evidence="3">exo-alpha-sialidase</fullName>
        <ecNumber evidence="3">3.2.1.18</ecNumber>
    </recommendedName>
</protein>
<dbReference type="Proteomes" id="UP000251835">
    <property type="component" value="Unassembled WGS sequence"/>
</dbReference>
<evidence type="ECO:0000259" key="5">
    <source>
        <dbReference type="Pfam" id="PF14873"/>
    </source>
</evidence>
<comment type="catalytic activity">
    <reaction evidence="1">
        <text>Hydrolysis of alpha-(2-&gt;3)-, alpha-(2-&gt;6)-, alpha-(2-&gt;8)- glycosidic linkages of terminal sialic acid residues in oligosaccharides, glycoproteins, glycolipids, colominic acid and synthetic substrates.</text>
        <dbReference type="EC" id="3.2.1.18"/>
    </reaction>
</comment>
<dbReference type="PANTHER" id="PTHR10628">
    <property type="entry name" value="SIALIDASE"/>
    <property type="match status" value="1"/>
</dbReference>
<dbReference type="CDD" id="cd15482">
    <property type="entry name" value="Sialidase_non-viral"/>
    <property type="match status" value="1"/>
</dbReference>
<accession>A0A7L4UNF7</accession>
<dbReference type="EC" id="3.2.1.18" evidence="3"/>
<evidence type="ECO:0000313" key="7">
    <source>
        <dbReference type="Proteomes" id="UP000251835"/>
    </source>
</evidence>
<dbReference type="Pfam" id="PF13859">
    <property type="entry name" value="BNR_3"/>
    <property type="match status" value="1"/>
</dbReference>
<proteinExistence type="inferred from homology"/>
<dbReference type="OrthoDB" id="7294637at2"/>
<keyword evidence="7" id="KW-1185">Reference proteome</keyword>
<dbReference type="SUPFAM" id="SSF50939">
    <property type="entry name" value="Sialidases"/>
    <property type="match status" value="1"/>
</dbReference>
<dbReference type="GO" id="GO:0016020">
    <property type="term" value="C:membrane"/>
    <property type="evidence" value="ECO:0007669"/>
    <property type="project" value="TreeGrafter"/>
</dbReference>
<dbReference type="InterPro" id="IPR011040">
    <property type="entry name" value="Sialidase"/>
</dbReference>
<feature type="domain" description="Sialidase N-terminal" evidence="5">
    <location>
        <begin position="50"/>
        <end position="173"/>
    </location>
</feature>
<dbReference type="GO" id="GO:0009313">
    <property type="term" value="P:oligosaccharide catabolic process"/>
    <property type="evidence" value="ECO:0007669"/>
    <property type="project" value="TreeGrafter"/>
</dbReference>
<dbReference type="InterPro" id="IPR026856">
    <property type="entry name" value="Sialidase_fam"/>
</dbReference>
<reference evidence="6 7" key="1">
    <citation type="submission" date="2018-05" db="EMBL/GenBank/DDBJ databases">
        <title>Genomic Encyclopedia of Type Strains, Phase IV (KMG-IV): sequencing the most valuable type-strain genomes for metagenomic binning, comparative biology and taxonomic classification.</title>
        <authorList>
            <person name="Goeker M."/>
        </authorList>
    </citation>
    <scope>NUCLEOTIDE SEQUENCE [LARGE SCALE GENOMIC DNA]</scope>
    <source>
        <strain evidence="6 7">DSM 28579</strain>
    </source>
</reference>
<name>A0A7L4UNF7_BALHA</name>